<organism evidence="1 2">
    <name type="scientific">Larkinella punicea</name>
    <dbReference type="NCBI Taxonomy" id="2315727"/>
    <lineage>
        <taxon>Bacteria</taxon>
        <taxon>Pseudomonadati</taxon>
        <taxon>Bacteroidota</taxon>
        <taxon>Cytophagia</taxon>
        <taxon>Cytophagales</taxon>
        <taxon>Spirosomataceae</taxon>
        <taxon>Larkinella</taxon>
    </lineage>
</organism>
<dbReference type="OrthoDB" id="9828951at2"/>
<keyword evidence="2" id="KW-1185">Reference proteome</keyword>
<reference evidence="1 2" key="1">
    <citation type="submission" date="2018-07" db="EMBL/GenBank/DDBJ databases">
        <title>Genome analysis of Larkinella rosea.</title>
        <authorList>
            <person name="Zhou Z."/>
            <person name="Wang G."/>
        </authorList>
    </citation>
    <scope>NUCLEOTIDE SEQUENCE [LARGE SCALE GENOMIC DNA]</scope>
    <source>
        <strain evidence="2">zzj9</strain>
    </source>
</reference>
<dbReference type="AlphaFoldDB" id="A0A368JKW8"/>
<protein>
    <submittedName>
        <fullName evidence="1">Uncharacterized protein</fullName>
    </submittedName>
</protein>
<accession>A0A368JKW8</accession>
<dbReference type="EMBL" id="QOWE01000014">
    <property type="protein sequence ID" value="RCR68310.1"/>
    <property type="molecule type" value="Genomic_DNA"/>
</dbReference>
<gene>
    <name evidence="1" type="ORF">DUE52_18110</name>
</gene>
<sequence length="132" mass="13963">MNKHAGYTEIKLADGSTVPLKFGMWTMREICKTWNTDLSGMQAVADSLLKKDPFTAMFDMIGPAAQYGAVEAGKEDTSRPSEMTISRWIDNTGGMIGSPVVGQVMDAFANAMGTDATAAAELPAGKGARPGK</sequence>
<comment type="caution">
    <text evidence="1">The sequence shown here is derived from an EMBL/GenBank/DDBJ whole genome shotgun (WGS) entry which is preliminary data.</text>
</comment>
<name>A0A368JKW8_9BACT</name>
<evidence type="ECO:0000313" key="1">
    <source>
        <dbReference type="EMBL" id="RCR68310.1"/>
    </source>
</evidence>
<dbReference type="Proteomes" id="UP000253383">
    <property type="component" value="Unassembled WGS sequence"/>
</dbReference>
<evidence type="ECO:0000313" key="2">
    <source>
        <dbReference type="Proteomes" id="UP000253383"/>
    </source>
</evidence>
<dbReference type="RefSeq" id="WP_114407441.1">
    <property type="nucleotide sequence ID" value="NZ_QOWE01000014.1"/>
</dbReference>
<proteinExistence type="predicted"/>